<dbReference type="InterPro" id="IPR036388">
    <property type="entry name" value="WH-like_DNA-bd_sf"/>
</dbReference>
<proteinExistence type="predicted"/>
<protein>
    <submittedName>
        <fullName evidence="2">DNA-binding MarR family transcriptional regulator</fullName>
    </submittedName>
</protein>
<dbReference type="AlphaFoldDB" id="A0A7W7WX25"/>
<accession>A0A7W7WX25</accession>
<dbReference type="InterPro" id="IPR000835">
    <property type="entry name" value="HTH_MarR-typ"/>
</dbReference>
<evidence type="ECO:0000259" key="1">
    <source>
        <dbReference type="PROSITE" id="PS50995"/>
    </source>
</evidence>
<dbReference type="SUPFAM" id="SSF46785">
    <property type="entry name" value="Winged helix' DNA-binding domain"/>
    <property type="match status" value="1"/>
</dbReference>
<dbReference type="PANTHER" id="PTHR33164:SF99">
    <property type="entry name" value="MARR FAMILY REGULATORY PROTEIN"/>
    <property type="match status" value="1"/>
</dbReference>
<evidence type="ECO:0000313" key="3">
    <source>
        <dbReference type="Proteomes" id="UP000542674"/>
    </source>
</evidence>
<dbReference type="GO" id="GO:0003677">
    <property type="term" value="F:DNA binding"/>
    <property type="evidence" value="ECO:0007669"/>
    <property type="project" value="UniProtKB-KW"/>
</dbReference>
<dbReference type="PROSITE" id="PS50995">
    <property type="entry name" value="HTH_MARR_2"/>
    <property type="match status" value="1"/>
</dbReference>
<reference evidence="2 3" key="1">
    <citation type="submission" date="2020-08" db="EMBL/GenBank/DDBJ databases">
        <title>Sequencing the genomes of 1000 actinobacteria strains.</title>
        <authorList>
            <person name="Klenk H.-P."/>
        </authorList>
    </citation>
    <scope>NUCLEOTIDE SEQUENCE [LARGE SCALE GENOMIC DNA]</scope>
    <source>
        <strain evidence="2 3">DSM 45084</strain>
    </source>
</reference>
<dbReference type="Gene3D" id="1.10.10.10">
    <property type="entry name" value="Winged helix-like DNA-binding domain superfamily/Winged helix DNA-binding domain"/>
    <property type="match status" value="1"/>
</dbReference>
<dbReference type="GO" id="GO:0006950">
    <property type="term" value="P:response to stress"/>
    <property type="evidence" value="ECO:0007669"/>
    <property type="project" value="TreeGrafter"/>
</dbReference>
<dbReference type="PANTHER" id="PTHR33164">
    <property type="entry name" value="TRANSCRIPTIONAL REGULATOR, MARR FAMILY"/>
    <property type="match status" value="1"/>
</dbReference>
<dbReference type="EMBL" id="JACHJS010000001">
    <property type="protein sequence ID" value="MBB4966965.1"/>
    <property type="molecule type" value="Genomic_DNA"/>
</dbReference>
<dbReference type="InterPro" id="IPR039422">
    <property type="entry name" value="MarR/SlyA-like"/>
</dbReference>
<dbReference type="Pfam" id="PF12802">
    <property type="entry name" value="MarR_2"/>
    <property type="match status" value="1"/>
</dbReference>
<dbReference type="InterPro" id="IPR036390">
    <property type="entry name" value="WH_DNA-bd_sf"/>
</dbReference>
<name>A0A7W7WX25_9PSEU</name>
<dbReference type="GO" id="GO:0003700">
    <property type="term" value="F:DNA-binding transcription factor activity"/>
    <property type="evidence" value="ECO:0007669"/>
    <property type="project" value="InterPro"/>
</dbReference>
<gene>
    <name evidence="2" type="ORF">F4559_004324</name>
</gene>
<keyword evidence="3" id="KW-1185">Reference proteome</keyword>
<sequence length="142" mass="15632">MADRLGFTLARLGLSVSARLHTAMAVTGLKPRQCLAVMRLAEGPLNQLDLARELDVDPSVLVAVLNDLENRDLATRRRAPEDRRRHIVEITERGRAVVADLHHAIDTVEHDLFADLAPADLTRLAGLLDRLGKTEDAPCSED</sequence>
<comment type="caution">
    <text evidence="2">The sequence shown here is derived from an EMBL/GenBank/DDBJ whole genome shotgun (WGS) entry which is preliminary data.</text>
</comment>
<dbReference type="PRINTS" id="PR00598">
    <property type="entry name" value="HTHMARR"/>
</dbReference>
<keyword evidence="2" id="KW-0238">DNA-binding</keyword>
<dbReference type="RefSeq" id="WP_184671303.1">
    <property type="nucleotide sequence ID" value="NZ_BAABAI010000037.1"/>
</dbReference>
<dbReference type="Proteomes" id="UP000542674">
    <property type="component" value="Unassembled WGS sequence"/>
</dbReference>
<evidence type="ECO:0000313" key="2">
    <source>
        <dbReference type="EMBL" id="MBB4966965.1"/>
    </source>
</evidence>
<dbReference type="SMART" id="SM00347">
    <property type="entry name" value="HTH_MARR"/>
    <property type="match status" value="1"/>
</dbReference>
<organism evidence="2 3">
    <name type="scientific">Saccharothrix violaceirubra</name>
    <dbReference type="NCBI Taxonomy" id="413306"/>
    <lineage>
        <taxon>Bacteria</taxon>
        <taxon>Bacillati</taxon>
        <taxon>Actinomycetota</taxon>
        <taxon>Actinomycetes</taxon>
        <taxon>Pseudonocardiales</taxon>
        <taxon>Pseudonocardiaceae</taxon>
        <taxon>Saccharothrix</taxon>
    </lineage>
</organism>
<feature type="domain" description="HTH marR-type" evidence="1">
    <location>
        <begin position="2"/>
        <end position="133"/>
    </location>
</feature>